<proteinExistence type="predicted"/>
<organism evidence="1 2">
    <name type="scientific">Borreliella burgdorferi (strain ATCC 35210 / DSM 4680 / CIP 102532 / B31)</name>
    <name type="common">Borrelia burgdorferi</name>
    <dbReference type="NCBI Taxonomy" id="224326"/>
    <lineage>
        <taxon>Bacteria</taxon>
        <taxon>Pseudomonadati</taxon>
        <taxon>Spirochaetota</taxon>
        <taxon>Spirochaetia</taxon>
        <taxon>Spirochaetales</taxon>
        <taxon>Borreliaceae</taxon>
        <taxon>Borreliella</taxon>
    </lineage>
</organism>
<gene>
    <name evidence="1" type="ordered locus">BB_F0040</name>
</gene>
<keyword evidence="2" id="KW-1185">Reference proteome</keyword>
<dbReference type="AlphaFoldDB" id="G5IXI5"/>
<reference evidence="1 2" key="1">
    <citation type="journal article" date="1997" name="Nature">
        <title>Genomic sequence of a Lyme disease spirochaete, Borrelia burgdorferi.</title>
        <authorList>
            <person name="Fraser C.M."/>
            <person name="Casjens S."/>
            <person name="Huang W.M."/>
            <person name="Sutton G.G."/>
            <person name="Clayton R."/>
            <person name="Lathigra R."/>
            <person name="White O."/>
            <person name="Ketchum K.A."/>
            <person name="Dodson R."/>
            <person name="Hickey E.K."/>
            <person name="Gwinn M."/>
            <person name="Dougherty B."/>
            <person name="Tomb J.F."/>
            <person name="Fleischmann R.D."/>
            <person name="Richardson D."/>
            <person name="Peterson J."/>
            <person name="Kerlavage A.R."/>
            <person name="Quackenbush J."/>
            <person name="Salzberg S."/>
            <person name="Hanson M."/>
            <person name="van Vugt R."/>
            <person name="Palmer N."/>
            <person name="Adams M.D."/>
            <person name="Gocayne J."/>
            <person name="Weidman J."/>
            <person name="Utterback T."/>
            <person name="Watthey L."/>
            <person name="McDonald L."/>
            <person name="Artiach P."/>
            <person name="Bowman C."/>
            <person name="Garland S."/>
            <person name="Fuji C."/>
            <person name="Cotton M.D."/>
            <person name="Horst K."/>
            <person name="Roberts K."/>
            <person name="Hatch B."/>
            <person name="Smith H.O."/>
            <person name="Venter J.C."/>
        </authorList>
    </citation>
    <scope>NUCLEOTIDE SEQUENCE [LARGE SCALE GENOMIC DNA]</scope>
    <source>
        <strain evidence="2">ATCC 35210 / DSM 4680 / CIP 102532 / B31</strain>
    </source>
</reference>
<dbReference type="RefSeq" id="WP_010890280.1">
    <property type="nucleotide sequence ID" value="NC_001851.2"/>
</dbReference>
<dbReference type="Proteomes" id="UP000001807">
    <property type="component" value="Plasmid lp28-1"/>
</dbReference>
<dbReference type="EnsemblBacteria" id="AET25135">
    <property type="protein sequence ID" value="AET25135"/>
    <property type="gene ID" value="BB_F0040"/>
</dbReference>
<protein>
    <submittedName>
        <fullName evidence="1">Uncharacterized protein</fullName>
    </submittedName>
</protein>
<keyword evidence="1" id="KW-0614">Plasmid</keyword>
<accession>G5IXI5</accession>
<dbReference type="HOGENOM" id="CLU_2521011_0_0_12"/>
<evidence type="ECO:0000313" key="2">
    <source>
        <dbReference type="Proteomes" id="UP000001807"/>
    </source>
</evidence>
<evidence type="ECO:0000313" key="1">
    <source>
        <dbReference type="EMBL" id="AET25135.1"/>
    </source>
</evidence>
<name>G5IXI5_BORBU</name>
<sequence length="84" mass="10534">MKKLLEKLKEKYKKIETDKNKIFVKIEKKIYHTKILLDFHAFETKKNQKHRFFIQFRKLFDREKTEAYTTYNLNLRKEAYFVIL</sequence>
<geneLocation type="plasmid" evidence="1 2">
    <name>lp28-1</name>
</geneLocation>
<dbReference type="KEGG" id="bbu:BB_F0040"/>
<dbReference type="EMBL" id="AE000794">
    <property type="protein sequence ID" value="AET25135.1"/>
    <property type="molecule type" value="Genomic_DNA"/>
</dbReference>